<dbReference type="GeneID" id="106167876"/>
<reference evidence="7" key="1">
    <citation type="submission" date="2025-08" db="UniProtKB">
        <authorList>
            <consortium name="RefSeq"/>
        </authorList>
    </citation>
    <scope>IDENTIFICATION</scope>
    <source>
        <tissue evidence="7">Gonads</tissue>
    </source>
</reference>
<dbReference type="InterPro" id="IPR008373">
    <property type="entry name" value="Saposin"/>
</dbReference>
<dbReference type="RefSeq" id="XP_013402222.1">
    <property type="nucleotide sequence ID" value="XM_013546768.2"/>
</dbReference>
<organism evidence="6 7">
    <name type="scientific">Lingula anatina</name>
    <name type="common">Brachiopod</name>
    <name type="synonym">Lingula unguis</name>
    <dbReference type="NCBI Taxonomy" id="7574"/>
    <lineage>
        <taxon>Eukaryota</taxon>
        <taxon>Metazoa</taxon>
        <taxon>Spiralia</taxon>
        <taxon>Lophotrochozoa</taxon>
        <taxon>Brachiopoda</taxon>
        <taxon>Linguliformea</taxon>
        <taxon>Lingulata</taxon>
        <taxon>Lingulida</taxon>
        <taxon>Linguloidea</taxon>
        <taxon>Lingulidae</taxon>
        <taxon>Lingula</taxon>
    </lineage>
</organism>
<evidence type="ECO:0000256" key="2">
    <source>
        <dbReference type="ARBA" id="ARBA00023180"/>
    </source>
</evidence>
<name>A0A1S3IVK1_LINAN</name>
<dbReference type="SUPFAM" id="SSF47862">
    <property type="entry name" value="Saposin"/>
    <property type="match status" value="1"/>
</dbReference>
<dbReference type="InterPro" id="IPR011001">
    <property type="entry name" value="Saposin-like"/>
</dbReference>
<feature type="chain" id="PRO_5010353376" evidence="4">
    <location>
        <begin position="21"/>
        <end position="290"/>
    </location>
</feature>
<sequence>MGREGLRCALALALISVGIALYIEDKDNTGNKDPSKGRHFDLVSIAYLRQYDPPRSPRGRSPPASPAPAPGGRIRSGQRSPGRRNPSHRSPEEGSGDDIETPRPTRHSHRGRRPSALRPPGRKSLQEGSGDDMERPRPTRPSRGGRRRPSRRRNPSHRSHEEGSGDDTERPRPTRPSHRGRRPSEMRPPRRRRPSHRSPREGSGDMEPPKLRTPIPCATCRIVTNQVNQMLEDNPTEQGVVDAVDTVCSELPSNYNVECEIFLGMYGGDLVDFLLNQGEPGVFCSTMLLC</sequence>
<evidence type="ECO:0000256" key="4">
    <source>
        <dbReference type="SAM" id="SignalP"/>
    </source>
</evidence>
<evidence type="ECO:0000256" key="1">
    <source>
        <dbReference type="ARBA" id="ARBA00023157"/>
    </source>
</evidence>
<gene>
    <name evidence="7" type="primary">LOC106167876</name>
</gene>
<feature type="compositionally biased region" description="Basic and acidic residues" evidence="3">
    <location>
        <begin position="198"/>
        <end position="210"/>
    </location>
</feature>
<feature type="compositionally biased region" description="Basic residues" evidence="3">
    <location>
        <begin position="104"/>
        <end position="115"/>
    </location>
</feature>
<feature type="compositionally biased region" description="Basic and acidic residues" evidence="3">
    <location>
        <begin position="158"/>
        <end position="172"/>
    </location>
</feature>
<feature type="signal peptide" evidence="4">
    <location>
        <begin position="1"/>
        <end position="20"/>
    </location>
</feature>
<feature type="region of interest" description="Disordered" evidence="3">
    <location>
        <begin position="47"/>
        <end position="214"/>
    </location>
</feature>
<dbReference type="InterPro" id="IPR007856">
    <property type="entry name" value="SapB_1"/>
</dbReference>
<feature type="compositionally biased region" description="Basic residues" evidence="3">
    <location>
        <begin position="138"/>
        <end position="157"/>
    </location>
</feature>
<dbReference type="Pfam" id="PF05184">
    <property type="entry name" value="SapB_1"/>
    <property type="match status" value="1"/>
</dbReference>
<dbReference type="GO" id="GO:0016020">
    <property type="term" value="C:membrane"/>
    <property type="evidence" value="ECO:0007669"/>
    <property type="project" value="GOC"/>
</dbReference>
<evidence type="ECO:0000256" key="3">
    <source>
        <dbReference type="SAM" id="MobiDB-lite"/>
    </source>
</evidence>
<dbReference type="InterPro" id="IPR008139">
    <property type="entry name" value="SaposinB_dom"/>
</dbReference>
<dbReference type="PRINTS" id="PR01797">
    <property type="entry name" value="SAPOSIN"/>
</dbReference>
<keyword evidence="1" id="KW-1015">Disulfide bond</keyword>
<dbReference type="OrthoDB" id="69496at2759"/>
<dbReference type="GO" id="GO:0006665">
    <property type="term" value="P:sphingolipid metabolic process"/>
    <property type="evidence" value="ECO:0007669"/>
    <property type="project" value="InterPro"/>
</dbReference>
<accession>A0A1S3IVK1</accession>
<dbReference type="Proteomes" id="UP000085678">
    <property type="component" value="Unplaced"/>
</dbReference>
<dbReference type="PANTHER" id="PTHR11480">
    <property type="entry name" value="SAPOSIN-RELATED"/>
    <property type="match status" value="1"/>
</dbReference>
<dbReference type="GO" id="GO:0005764">
    <property type="term" value="C:lysosome"/>
    <property type="evidence" value="ECO:0007669"/>
    <property type="project" value="InterPro"/>
</dbReference>
<proteinExistence type="predicted"/>
<evidence type="ECO:0000259" key="5">
    <source>
        <dbReference type="PROSITE" id="PS50015"/>
    </source>
</evidence>
<dbReference type="AlphaFoldDB" id="A0A1S3IVK1"/>
<evidence type="ECO:0000313" key="6">
    <source>
        <dbReference type="Proteomes" id="UP000085678"/>
    </source>
</evidence>
<keyword evidence="6" id="KW-1185">Reference proteome</keyword>
<dbReference type="InterPro" id="IPR051428">
    <property type="entry name" value="Sphingo_Act-Surfact_Prot"/>
</dbReference>
<protein>
    <submittedName>
        <fullName evidence="7">Serine/arginine repetitive matrix protein 1 isoform X2</fullName>
    </submittedName>
</protein>
<dbReference type="PROSITE" id="PS50015">
    <property type="entry name" value="SAP_B"/>
    <property type="match status" value="1"/>
</dbReference>
<keyword evidence="4" id="KW-0732">Signal</keyword>
<feature type="domain" description="Saposin B-type" evidence="5">
    <location>
        <begin position="213"/>
        <end position="290"/>
    </location>
</feature>
<dbReference type="Gene3D" id="1.10.225.10">
    <property type="entry name" value="Saposin-like"/>
    <property type="match status" value="1"/>
</dbReference>
<dbReference type="SMART" id="SM00741">
    <property type="entry name" value="SapB"/>
    <property type="match status" value="1"/>
</dbReference>
<dbReference type="PANTHER" id="PTHR11480:SF3">
    <property type="entry name" value="BCDNA.GH08312"/>
    <property type="match status" value="1"/>
</dbReference>
<keyword evidence="2" id="KW-0325">Glycoprotein</keyword>
<evidence type="ECO:0000313" key="7">
    <source>
        <dbReference type="RefSeq" id="XP_013402222.1"/>
    </source>
</evidence>